<dbReference type="Pfam" id="PF00990">
    <property type="entry name" value="GGDEF"/>
    <property type="match status" value="1"/>
</dbReference>
<feature type="transmembrane region" description="Helical" evidence="3">
    <location>
        <begin position="66"/>
        <end position="90"/>
    </location>
</feature>
<gene>
    <name evidence="5" type="ORF">BDD16_000481</name>
</gene>
<dbReference type="PANTHER" id="PTHR45138:SF9">
    <property type="entry name" value="DIGUANYLATE CYCLASE DGCM-RELATED"/>
    <property type="match status" value="1"/>
</dbReference>
<comment type="catalytic activity">
    <reaction evidence="2">
        <text>2 GTP = 3',3'-c-di-GMP + 2 diphosphate</text>
        <dbReference type="Rhea" id="RHEA:24898"/>
        <dbReference type="ChEBI" id="CHEBI:33019"/>
        <dbReference type="ChEBI" id="CHEBI:37565"/>
        <dbReference type="ChEBI" id="CHEBI:58805"/>
        <dbReference type="EC" id="2.7.7.65"/>
    </reaction>
</comment>
<dbReference type="EMBL" id="JACCFH010000001">
    <property type="protein sequence ID" value="NYG31495.1"/>
    <property type="molecule type" value="Genomic_DNA"/>
</dbReference>
<name>A0A7Y9QU85_9BURK</name>
<dbReference type="PANTHER" id="PTHR45138">
    <property type="entry name" value="REGULATORY COMPONENTS OF SENSORY TRANSDUCTION SYSTEM"/>
    <property type="match status" value="1"/>
</dbReference>
<dbReference type="AlphaFoldDB" id="A0A7Y9QU85"/>
<dbReference type="PROSITE" id="PS50887">
    <property type="entry name" value="GGDEF"/>
    <property type="match status" value="1"/>
</dbReference>
<dbReference type="InterPro" id="IPR029787">
    <property type="entry name" value="Nucleotide_cyclase"/>
</dbReference>
<proteinExistence type="predicted"/>
<dbReference type="Gene3D" id="3.30.70.270">
    <property type="match status" value="1"/>
</dbReference>
<evidence type="ECO:0000256" key="1">
    <source>
        <dbReference type="ARBA" id="ARBA00012528"/>
    </source>
</evidence>
<dbReference type="InterPro" id="IPR000160">
    <property type="entry name" value="GGDEF_dom"/>
</dbReference>
<dbReference type="InterPro" id="IPR050469">
    <property type="entry name" value="Diguanylate_Cyclase"/>
</dbReference>
<dbReference type="EC" id="2.7.7.65" evidence="1"/>
<keyword evidence="3" id="KW-1133">Transmembrane helix</keyword>
<comment type="caution">
    <text evidence="5">The sequence shown here is derived from an EMBL/GenBank/DDBJ whole genome shotgun (WGS) entry which is preliminary data.</text>
</comment>
<accession>A0A7Y9QU85</accession>
<dbReference type="RefSeq" id="WP_179632483.1">
    <property type="nucleotide sequence ID" value="NZ_JACCFH010000001.1"/>
</dbReference>
<keyword evidence="3" id="KW-0812">Transmembrane</keyword>
<evidence type="ECO:0000256" key="3">
    <source>
        <dbReference type="SAM" id="Phobius"/>
    </source>
</evidence>
<reference evidence="5 6" key="1">
    <citation type="submission" date="2020-07" db="EMBL/GenBank/DDBJ databases">
        <title>Genomic Encyclopedia of Archaeal and Bacterial Type Strains, Phase II (KMG-II): from individual species to whole genera.</title>
        <authorList>
            <person name="Goeker M."/>
        </authorList>
    </citation>
    <scope>NUCLEOTIDE SEQUENCE [LARGE SCALE GENOMIC DNA]</scope>
    <source>
        <strain evidence="5 6">DSM 21226</strain>
    </source>
</reference>
<dbReference type="NCBIfam" id="TIGR00254">
    <property type="entry name" value="GGDEF"/>
    <property type="match status" value="1"/>
</dbReference>
<keyword evidence="6" id="KW-1185">Reference proteome</keyword>
<evidence type="ECO:0000313" key="5">
    <source>
        <dbReference type="EMBL" id="NYG31495.1"/>
    </source>
</evidence>
<dbReference type="CDD" id="cd01949">
    <property type="entry name" value="GGDEF"/>
    <property type="match status" value="1"/>
</dbReference>
<feature type="transmembrane region" description="Helical" evidence="3">
    <location>
        <begin position="33"/>
        <end position="54"/>
    </location>
</feature>
<dbReference type="Proteomes" id="UP000518288">
    <property type="component" value="Unassembled WGS sequence"/>
</dbReference>
<dbReference type="GO" id="GO:0052621">
    <property type="term" value="F:diguanylate cyclase activity"/>
    <property type="evidence" value="ECO:0007669"/>
    <property type="project" value="UniProtKB-EC"/>
</dbReference>
<protein>
    <recommendedName>
        <fullName evidence="1">diguanylate cyclase</fullName>
        <ecNumber evidence="1">2.7.7.65</ecNumber>
    </recommendedName>
</protein>
<keyword evidence="3" id="KW-0472">Membrane</keyword>
<organism evidence="5 6">
    <name type="scientific">Sphaerotilus montanus</name>
    <dbReference type="NCBI Taxonomy" id="522889"/>
    <lineage>
        <taxon>Bacteria</taxon>
        <taxon>Pseudomonadati</taxon>
        <taxon>Pseudomonadota</taxon>
        <taxon>Betaproteobacteria</taxon>
        <taxon>Burkholderiales</taxon>
        <taxon>Sphaerotilaceae</taxon>
        <taxon>Sphaerotilus</taxon>
    </lineage>
</organism>
<dbReference type="SUPFAM" id="SSF55073">
    <property type="entry name" value="Nucleotide cyclase"/>
    <property type="match status" value="1"/>
</dbReference>
<sequence>MTPLADSATAPPDISPLLQAVARWVRRVGVQRATVVLVGLSVVASEVLTLAWHLVSGWSLQSQGLIIAALVPVPIASLCAGYTLQLIVALDQAMRRLEELAMTDSLTGVRNRRCFMQVAALEFERATRHARPMAVVLIDVDHFKAINDRHGHQCGDQALIEIARACQGTLRKTDLLARFGGEEFIVLLPETGQREAVRLAERMRNAVAADLRLPDQPRPGAVTISLGAVALSRSTPTLDILIQAADQALYDAKRSGRNRVHTQPAPIEA</sequence>
<evidence type="ECO:0000313" key="6">
    <source>
        <dbReference type="Proteomes" id="UP000518288"/>
    </source>
</evidence>
<dbReference type="FunFam" id="3.30.70.270:FF:000001">
    <property type="entry name" value="Diguanylate cyclase domain protein"/>
    <property type="match status" value="1"/>
</dbReference>
<dbReference type="SMART" id="SM00267">
    <property type="entry name" value="GGDEF"/>
    <property type="match status" value="1"/>
</dbReference>
<feature type="domain" description="GGDEF" evidence="4">
    <location>
        <begin position="131"/>
        <end position="265"/>
    </location>
</feature>
<dbReference type="InterPro" id="IPR043128">
    <property type="entry name" value="Rev_trsase/Diguanyl_cyclase"/>
</dbReference>
<evidence type="ECO:0000259" key="4">
    <source>
        <dbReference type="PROSITE" id="PS50887"/>
    </source>
</evidence>
<evidence type="ECO:0000256" key="2">
    <source>
        <dbReference type="ARBA" id="ARBA00034247"/>
    </source>
</evidence>